<keyword evidence="6" id="KW-1185">Reference proteome</keyword>
<accession>A0A0D7WET1</accession>
<protein>
    <submittedName>
        <fullName evidence="5">Xylosidase</fullName>
    </submittedName>
</protein>
<dbReference type="AlphaFoldDB" id="A0A0D7WET1"/>
<dbReference type="STRING" id="1435349.PW52_01920"/>
<evidence type="ECO:0000259" key="4">
    <source>
        <dbReference type="Pfam" id="PF00251"/>
    </source>
</evidence>
<dbReference type="InterPro" id="IPR023296">
    <property type="entry name" value="Glyco_hydro_beta-prop_sf"/>
</dbReference>
<sequence length="327" mass="36399">MMQKVKTFRGILRLMFSIFLLVTFKIEAQNIENVTVTYSVVTGIGEEEGVMRRDPSDVIKVNDLYYVWYSKGPIKTGYDATVWYATSPDGYQWTEKGMALAKGKPGSWEAGSVFTPNIMVAEGKYWLFYTGTSKKYGKGFNPDSKIGLAVSNSPDGPWERLFTNPILSNSNHPEDFDSHLIDDACLIARNNQYWLYYKGRKLGESPHYTKMGVAIANKPEGPYVKYNGNPVIKGGHAVLAWPKGKGVAAVIGKTGPDELLRAVLYSDDGFHFKKTHHVENGPDAGGAYRSNNFLDAGDAAPINWGVEIESTDTSLPFLHRYDLNWGN</sequence>
<dbReference type="InterPro" id="IPR050727">
    <property type="entry name" value="GH43_arabinanases"/>
</dbReference>
<evidence type="ECO:0000256" key="2">
    <source>
        <dbReference type="ARBA" id="ARBA00022801"/>
    </source>
</evidence>
<dbReference type="Pfam" id="PF00251">
    <property type="entry name" value="Glyco_hydro_32N"/>
    <property type="match status" value="1"/>
</dbReference>
<dbReference type="RefSeq" id="WP_052823320.1">
    <property type="nucleotide sequence ID" value="NZ_JTDW01000001.1"/>
</dbReference>
<evidence type="ECO:0000256" key="3">
    <source>
        <dbReference type="ARBA" id="ARBA00023295"/>
    </source>
</evidence>
<comment type="similarity">
    <text evidence="1">Belongs to the glycosyl hydrolase 32 family.</text>
</comment>
<feature type="domain" description="Glycosyl hydrolase family 32 N-terminal" evidence="4">
    <location>
        <begin position="54"/>
        <end position="196"/>
    </location>
</feature>
<dbReference type="PANTHER" id="PTHR43301">
    <property type="entry name" value="ARABINAN ENDO-1,5-ALPHA-L-ARABINOSIDASE"/>
    <property type="match status" value="1"/>
</dbReference>
<dbReference type="PATRIC" id="fig|1435349.4.peg.399"/>
<proteinExistence type="inferred from homology"/>
<reference evidence="5 6" key="1">
    <citation type="submission" date="2014-11" db="EMBL/GenBank/DDBJ databases">
        <title>Tamlana sedimentorum sp. nov., isolated from shallow sand sediments of the Sea of Japan.</title>
        <authorList>
            <person name="Romanenko L.A."/>
        </authorList>
    </citation>
    <scope>NUCLEOTIDE SEQUENCE [LARGE SCALE GENOMIC DNA]</scope>
    <source>
        <strain evidence="5 6">JCM 19808</strain>
    </source>
</reference>
<dbReference type="Gene3D" id="2.115.10.20">
    <property type="entry name" value="Glycosyl hydrolase domain, family 43"/>
    <property type="match status" value="1"/>
</dbReference>
<name>A0A0D7WET1_9FLAO</name>
<dbReference type="SUPFAM" id="SSF75005">
    <property type="entry name" value="Arabinanase/levansucrase/invertase"/>
    <property type="match status" value="1"/>
</dbReference>
<dbReference type="InterPro" id="IPR013148">
    <property type="entry name" value="Glyco_hydro_32_N"/>
</dbReference>
<gene>
    <name evidence="5" type="ORF">PW52_01920</name>
</gene>
<dbReference type="PANTHER" id="PTHR43301:SF3">
    <property type="entry name" value="ARABINAN ENDO-1,5-ALPHA-L-ARABINOSIDASE A-RELATED"/>
    <property type="match status" value="1"/>
</dbReference>
<evidence type="ECO:0000313" key="5">
    <source>
        <dbReference type="EMBL" id="KJD37218.1"/>
    </source>
</evidence>
<organism evidence="5 6">
    <name type="scientific">Neotamlana sedimentorum</name>
    <dbReference type="NCBI Taxonomy" id="1435349"/>
    <lineage>
        <taxon>Bacteria</taxon>
        <taxon>Pseudomonadati</taxon>
        <taxon>Bacteroidota</taxon>
        <taxon>Flavobacteriia</taxon>
        <taxon>Flavobacteriales</taxon>
        <taxon>Flavobacteriaceae</taxon>
        <taxon>Neotamlana</taxon>
    </lineage>
</organism>
<dbReference type="EMBL" id="JTDW01000001">
    <property type="protein sequence ID" value="KJD37218.1"/>
    <property type="molecule type" value="Genomic_DNA"/>
</dbReference>
<keyword evidence="3" id="KW-0326">Glycosidase</keyword>
<evidence type="ECO:0000313" key="6">
    <source>
        <dbReference type="Proteomes" id="UP000032578"/>
    </source>
</evidence>
<dbReference type="Proteomes" id="UP000032578">
    <property type="component" value="Unassembled WGS sequence"/>
</dbReference>
<keyword evidence="2" id="KW-0378">Hydrolase</keyword>
<dbReference type="GO" id="GO:0016798">
    <property type="term" value="F:hydrolase activity, acting on glycosyl bonds"/>
    <property type="evidence" value="ECO:0007669"/>
    <property type="project" value="UniProtKB-KW"/>
</dbReference>
<comment type="caution">
    <text evidence="5">The sequence shown here is derived from an EMBL/GenBank/DDBJ whole genome shotgun (WGS) entry which is preliminary data.</text>
</comment>
<evidence type="ECO:0000256" key="1">
    <source>
        <dbReference type="ARBA" id="ARBA00009902"/>
    </source>
</evidence>